<evidence type="ECO:0000313" key="8">
    <source>
        <dbReference type="Proteomes" id="UP000515159"/>
    </source>
</evidence>
<evidence type="ECO:0000256" key="1">
    <source>
        <dbReference type="ARBA" id="ARBA00004141"/>
    </source>
</evidence>
<keyword evidence="2 5" id="KW-0812">Transmembrane</keyword>
<evidence type="ECO:0000256" key="4">
    <source>
        <dbReference type="ARBA" id="ARBA00023136"/>
    </source>
</evidence>
<evidence type="ECO:0000256" key="3">
    <source>
        <dbReference type="ARBA" id="ARBA00022989"/>
    </source>
</evidence>
<dbReference type="FunCoup" id="A0A6P8PZN5">
    <property type="interactions" value="3"/>
</dbReference>
<feature type="transmembrane region" description="Helical" evidence="6">
    <location>
        <begin position="96"/>
        <end position="116"/>
    </location>
</feature>
<feature type="transmembrane region" description="Helical" evidence="6">
    <location>
        <begin position="128"/>
        <end position="148"/>
    </location>
</feature>
<feature type="transmembrane region" description="Helical" evidence="6">
    <location>
        <begin position="154"/>
        <end position="176"/>
    </location>
</feature>
<protein>
    <submittedName>
        <fullName evidence="9">CKLF-like MARVEL transmembrane domain-containing protein 5</fullName>
    </submittedName>
</protein>
<evidence type="ECO:0000256" key="2">
    <source>
        <dbReference type="ARBA" id="ARBA00022692"/>
    </source>
</evidence>
<dbReference type="PANTHER" id="PTHR22776:SF26">
    <property type="entry name" value="CKLF-LIKE MARVEL TRANSMEMBRANE DOMAIN-CONTAINING PROTEIN 5"/>
    <property type="match status" value="1"/>
</dbReference>
<keyword evidence="4 5" id="KW-0472">Membrane</keyword>
<dbReference type="PROSITE" id="PS51257">
    <property type="entry name" value="PROKAR_LIPOPROTEIN"/>
    <property type="match status" value="1"/>
</dbReference>
<dbReference type="KEGG" id="gsh:117350381"/>
<feature type="transmembrane region" description="Helical" evidence="6">
    <location>
        <begin position="71"/>
        <end position="90"/>
    </location>
</feature>
<sequence>MYKSTGPGGYLSISGSCQELRGPQVAQKAGQHEKCLLTPLGLLGCVLDDSVWSDRKLSAAQYGSSLPEVPVPLDLLALCTIVFICLLVSLTSHVSAALLEFFITLAFLFIYSTHCYQRFPGVNWLCMDFLRCVSAVIIFLAVSITAVGDRSGGGGGAISAALFGFLLTAVFSYDIYEIYHYGIQLAEMQNLASPNEPPASRSDGCALN</sequence>
<dbReference type="CTD" id="116173"/>
<evidence type="ECO:0000259" key="7">
    <source>
        <dbReference type="PROSITE" id="PS51225"/>
    </source>
</evidence>
<name>A0A6P8PZN5_GEOSA</name>
<comment type="subcellular location">
    <subcellularLocation>
        <location evidence="1">Membrane</location>
        <topology evidence="1">Multi-pass membrane protein</topology>
    </subcellularLocation>
</comment>
<dbReference type="InterPro" id="IPR008253">
    <property type="entry name" value="Marvel"/>
</dbReference>
<dbReference type="Proteomes" id="UP000515159">
    <property type="component" value="Chromosome 16"/>
</dbReference>
<dbReference type="GO" id="GO:0016020">
    <property type="term" value="C:membrane"/>
    <property type="evidence" value="ECO:0007669"/>
    <property type="project" value="UniProtKB-SubCell"/>
</dbReference>
<evidence type="ECO:0000256" key="6">
    <source>
        <dbReference type="SAM" id="Phobius"/>
    </source>
</evidence>
<evidence type="ECO:0000313" key="9">
    <source>
        <dbReference type="RefSeq" id="XP_033780546.1"/>
    </source>
</evidence>
<accession>A0A6P8PZN5</accession>
<evidence type="ECO:0000256" key="5">
    <source>
        <dbReference type="PROSITE-ProRule" id="PRU00581"/>
    </source>
</evidence>
<organism evidence="8 9">
    <name type="scientific">Geotrypetes seraphini</name>
    <name type="common">Gaboon caecilian</name>
    <name type="synonym">Caecilia seraphini</name>
    <dbReference type="NCBI Taxonomy" id="260995"/>
    <lineage>
        <taxon>Eukaryota</taxon>
        <taxon>Metazoa</taxon>
        <taxon>Chordata</taxon>
        <taxon>Craniata</taxon>
        <taxon>Vertebrata</taxon>
        <taxon>Euteleostomi</taxon>
        <taxon>Amphibia</taxon>
        <taxon>Gymnophiona</taxon>
        <taxon>Geotrypetes</taxon>
    </lineage>
</organism>
<feature type="domain" description="MARVEL" evidence="7">
    <location>
        <begin position="63"/>
        <end position="183"/>
    </location>
</feature>
<keyword evidence="8" id="KW-1185">Reference proteome</keyword>
<dbReference type="PANTHER" id="PTHR22776">
    <property type="entry name" value="MARVEL-CONTAINING POTENTIAL LIPID RAFT-ASSOCIATED PROTEIN"/>
    <property type="match status" value="1"/>
</dbReference>
<dbReference type="GeneID" id="117350381"/>
<dbReference type="InterPro" id="IPR050578">
    <property type="entry name" value="MARVEL-CKLF_proteins"/>
</dbReference>
<reference evidence="9" key="1">
    <citation type="submission" date="2025-08" db="UniProtKB">
        <authorList>
            <consortium name="RefSeq"/>
        </authorList>
    </citation>
    <scope>IDENTIFICATION</scope>
</reference>
<proteinExistence type="predicted"/>
<dbReference type="OrthoDB" id="10028364at2759"/>
<keyword evidence="3 6" id="KW-1133">Transmembrane helix</keyword>
<dbReference type="RefSeq" id="XP_033780546.1">
    <property type="nucleotide sequence ID" value="XM_033924655.1"/>
</dbReference>
<dbReference type="AlphaFoldDB" id="A0A6P8PZN5"/>
<dbReference type="PROSITE" id="PS51225">
    <property type="entry name" value="MARVEL"/>
    <property type="match status" value="1"/>
</dbReference>
<gene>
    <name evidence="9" type="primary">CMTM5</name>
</gene>
<dbReference type="InParanoid" id="A0A6P8PZN5"/>